<organism evidence="2 3">
    <name type="scientific">Peltaster fructicola</name>
    <dbReference type="NCBI Taxonomy" id="286661"/>
    <lineage>
        <taxon>Eukaryota</taxon>
        <taxon>Fungi</taxon>
        <taxon>Dikarya</taxon>
        <taxon>Ascomycota</taxon>
        <taxon>Pezizomycotina</taxon>
        <taxon>Dothideomycetes</taxon>
        <taxon>Dothideomycetes incertae sedis</taxon>
        <taxon>Peltaster</taxon>
    </lineage>
</organism>
<name>A0A6H0XWL2_9PEZI</name>
<dbReference type="InterPro" id="IPR029063">
    <property type="entry name" value="SAM-dependent_MTases_sf"/>
</dbReference>
<feature type="region of interest" description="Disordered" evidence="1">
    <location>
        <begin position="1"/>
        <end position="45"/>
    </location>
</feature>
<dbReference type="PANTHER" id="PTHR43591:SF31">
    <property type="entry name" value="LAEA-LIKE, PUTATIVE (AFU_ORTHOLOGUE AFUA_8G01930)-RELATED"/>
    <property type="match status" value="1"/>
</dbReference>
<dbReference type="CDD" id="cd02440">
    <property type="entry name" value="AdoMet_MTases"/>
    <property type="match status" value="1"/>
</dbReference>
<dbReference type="SUPFAM" id="SSF53335">
    <property type="entry name" value="S-adenosyl-L-methionine-dependent methyltransferases"/>
    <property type="match status" value="1"/>
</dbReference>
<dbReference type="GO" id="GO:0008168">
    <property type="term" value="F:methyltransferase activity"/>
    <property type="evidence" value="ECO:0007669"/>
    <property type="project" value="TreeGrafter"/>
</dbReference>
<dbReference type="OrthoDB" id="2013972at2759"/>
<protein>
    <recommendedName>
        <fullName evidence="4">Methyltransferase domain-containing protein</fullName>
    </recommendedName>
</protein>
<accession>A0A6H0XWL2</accession>
<dbReference type="Pfam" id="PF13489">
    <property type="entry name" value="Methyltransf_23"/>
    <property type="match status" value="1"/>
</dbReference>
<dbReference type="EMBL" id="CP051141">
    <property type="protein sequence ID" value="QIW99156.1"/>
    <property type="molecule type" value="Genomic_DNA"/>
</dbReference>
<dbReference type="PANTHER" id="PTHR43591">
    <property type="entry name" value="METHYLTRANSFERASE"/>
    <property type="match status" value="1"/>
</dbReference>
<feature type="compositionally biased region" description="Low complexity" evidence="1">
    <location>
        <begin position="10"/>
        <end position="29"/>
    </location>
</feature>
<reference evidence="2 3" key="1">
    <citation type="journal article" date="2016" name="Sci. Rep.">
        <title>Peltaster fructicola genome reveals evolution from an invasive phytopathogen to an ectophytic parasite.</title>
        <authorList>
            <person name="Xu C."/>
            <person name="Chen H."/>
            <person name="Gleason M.L."/>
            <person name="Xu J.R."/>
            <person name="Liu H."/>
            <person name="Zhang R."/>
            <person name="Sun G."/>
        </authorList>
    </citation>
    <scope>NUCLEOTIDE SEQUENCE [LARGE SCALE GENOMIC DNA]</scope>
    <source>
        <strain evidence="2 3">LNHT1506</strain>
    </source>
</reference>
<proteinExistence type="predicted"/>
<gene>
    <name evidence="2" type="ORF">AMS68_004674</name>
</gene>
<evidence type="ECO:0008006" key="4">
    <source>
        <dbReference type="Google" id="ProtNLM"/>
    </source>
</evidence>
<dbReference type="AlphaFoldDB" id="A0A6H0XWL2"/>
<dbReference type="Gene3D" id="3.40.50.150">
    <property type="entry name" value="Vaccinia Virus protein VP39"/>
    <property type="match status" value="1"/>
</dbReference>
<sequence length="368" mass="40704">MASSTAPDPSAVAQEVAAAQSAATISSAAHDAYDQETVQPAETGEFGALEVDNGSDRDSAFGDDYESFTTSIKSTATDYKFEHGRRFHAYDEAKYPLPNDNHEAQRLELQHQCWQLSLDGRLALAPLPGNIRTALDIGCGTGSWVIEFAEAHPYCRVVGSDLSPIQPTMVPPNVEFIVDDITSTWVYDHKFDYIHSRAITVGVRDWTKLVDEIWKNLEPGGWVEFQEYHAPLLCDDDTMEKHCPYFAHWNREIARAAGLAGTKLDAILSVPEVLSARGFTHTGTASTKWPLGPWAKGRREKKIGEYFAKDISGSLDGVSMRLFTKVLGMSSEEVSSLTSKASEEINSGKMHTYMAIDFLWAQKPYDAI</sequence>
<keyword evidence="3" id="KW-1185">Reference proteome</keyword>
<evidence type="ECO:0000313" key="2">
    <source>
        <dbReference type="EMBL" id="QIW99156.1"/>
    </source>
</evidence>
<dbReference type="Proteomes" id="UP000503462">
    <property type="component" value="Chromosome 3"/>
</dbReference>
<evidence type="ECO:0000256" key="1">
    <source>
        <dbReference type="SAM" id="MobiDB-lite"/>
    </source>
</evidence>
<evidence type="ECO:0000313" key="3">
    <source>
        <dbReference type="Proteomes" id="UP000503462"/>
    </source>
</evidence>